<dbReference type="OrthoDB" id="6513151at2759"/>
<proteinExistence type="predicted"/>
<dbReference type="Gene3D" id="1.10.510.10">
    <property type="entry name" value="Transferase(Phosphotransferase) domain 1"/>
    <property type="match status" value="1"/>
</dbReference>
<dbReference type="InterPro" id="IPR000719">
    <property type="entry name" value="Prot_kinase_dom"/>
</dbReference>
<evidence type="ECO:0000313" key="4">
    <source>
        <dbReference type="WBParaSite" id="EVEC_0000094501-mRNA-1"/>
    </source>
</evidence>
<sequence length="103" mass="11849">VNSGRFGQLKLAENRQAKCKIALKCFPTTQADFIREYNCSFFLSPHQNIIDTYEGMYQAHDESLYFFVQEICPGLTLKEAVENSSSGKLLYSFHTSWFFSCVL</sequence>
<organism evidence="4">
    <name type="scientific">Enterobius vermicularis</name>
    <name type="common">Human pinworm</name>
    <dbReference type="NCBI Taxonomy" id="51028"/>
    <lineage>
        <taxon>Eukaryota</taxon>
        <taxon>Metazoa</taxon>
        <taxon>Ecdysozoa</taxon>
        <taxon>Nematoda</taxon>
        <taxon>Chromadorea</taxon>
        <taxon>Rhabditida</taxon>
        <taxon>Spirurina</taxon>
        <taxon>Oxyuridomorpha</taxon>
        <taxon>Oxyuroidea</taxon>
        <taxon>Oxyuridae</taxon>
        <taxon>Enterobius</taxon>
    </lineage>
</organism>
<dbReference type="PROSITE" id="PS50011">
    <property type="entry name" value="PROTEIN_KINASE_DOM"/>
    <property type="match status" value="1"/>
</dbReference>
<dbReference type="EMBL" id="UXUI01002005">
    <property type="protein sequence ID" value="VDD85523.1"/>
    <property type="molecule type" value="Genomic_DNA"/>
</dbReference>
<reference evidence="4" key="1">
    <citation type="submission" date="2017-02" db="UniProtKB">
        <authorList>
            <consortium name="WormBaseParasite"/>
        </authorList>
    </citation>
    <scope>IDENTIFICATION</scope>
</reference>
<dbReference type="GO" id="GO:0005524">
    <property type="term" value="F:ATP binding"/>
    <property type="evidence" value="ECO:0007669"/>
    <property type="project" value="InterPro"/>
</dbReference>
<dbReference type="AlphaFoldDB" id="A0A0N4UUA1"/>
<evidence type="ECO:0000313" key="2">
    <source>
        <dbReference type="EMBL" id="VDD85523.1"/>
    </source>
</evidence>
<protein>
    <submittedName>
        <fullName evidence="4">Protein kinase domain-containing protein</fullName>
    </submittedName>
</protein>
<reference evidence="2 3" key="2">
    <citation type="submission" date="2018-10" db="EMBL/GenBank/DDBJ databases">
        <authorList>
            <consortium name="Pathogen Informatics"/>
        </authorList>
    </citation>
    <scope>NUCLEOTIDE SEQUENCE [LARGE SCALE GENOMIC DNA]</scope>
</reference>
<dbReference type="Proteomes" id="UP000274131">
    <property type="component" value="Unassembled WGS sequence"/>
</dbReference>
<dbReference type="SUPFAM" id="SSF56112">
    <property type="entry name" value="Protein kinase-like (PK-like)"/>
    <property type="match status" value="1"/>
</dbReference>
<feature type="domain" description="Protein kinase" evidence="1">
    <location>
        <begin position="1"/>
        <end position="103"/>
    </location>
</feature>
<gene>
    <name evidence="2" type="ORF">EVEC_LOCUS666</name>
</gene>
<evidence type="ECO:0000313" key="3">
    <source>
        <dbReference type="Proteomes" id="UP000274131"/>
    </source>
</evidence>
<dbReference type="InterPro" id="IPR011009">
    <property type="entry name" value="Kinase-like_dom_sf"/>
</dbReference>
<name>A0A0N4UUA1_ENTVE</name>
<keyword evidence="3" id="KW-1185">Reference proteome</keyword>
<evidence type="ECO:0000259" key="1">
    <source>
        <dbReference type="PROSITE" id="PS50011"/>
    </source>
</evidence>
<accession>A0A0N4UUA1</accession>
<dbReference type="GO" id="GO:0004672">
    <property type="term" value="F:protein kinase activity"/>
    <property type="evidence" value="ECO:0007669"/>
    <property type="project" value="InterPro"/>
</dbReference>
<dbReference type="WBParaSite" id="EVEC_0000094501-mRNA-1">
    <property type="protein sequence ID" value="EVEC_0000094501-mRNA-1"/>
    <property type="gene ID" value="EVEC_0000094501"/>
</dbReference>